<dbReference type="Proteomes" id="UP000799770">
    <property type="component" value="Unassembled WGS sequence"/>
</dbReference>
<dbReference type="AlphaFoldDB" id="A0A6A5ZPI4"/>
<gene>
    <name evidence="2" type="ORF">BDV96DRAFT_640548</name>
</gene>
<dbReference type="EMBL" id="ML977312">
    <property type="protein sequence ID" value="KAF2121146.1"/>
    <property type="molecule type" value="Genomic_DNA"/>
</dbReference>
<organism evidence="2 3">
    <name type="scientific">Lophiotrema nucula</name>
    <dbReference type="NCBI Taxonomy" id="690887"/>
    <lineage>
        <taxon>Eukaryota</taxon>
        <taxon>Fungi</taxon>
        <taxon>Dikarya</taxon>
        <taxon>Ascomycota</taxon>
        <taxon>Pezizomycotina</taxon>
        <taxon>Dothideomycetes</taxon>
        <taxon>Pleosporomycetidae</taxon>
        <taxon>Pleosporales</taxon>
        <taxon>Lophiotremataceae</taxon>
        <taxon>Lophiotrema</taxon>
    </lineage>
</organism>
<feature type="compositionally biased region" description="Polar residues" evidence="1">
    <location>
        <begin position="238"/>
        <end position="250"/>
    </location>
</feature>
<accession>A0A6A5ZPI4</accession>
<protein>
    <submittedName>
        <fullName evidence="2">Uncharacterized protein</fullName>
    </submittedName>
</protein>
<evidence type="ECO:0000313" key="2">
    <source>
        <dbReference type="EMBL" id="KAF2121146.1"/>
    </source>
</evidence>
<proteinExistence type="predicted"/>
<feature type="region of interest" description="Disordered" evidence="1">
    <location>
        <begin position="624"/>
        <end position="698"/>
    </location>
</feature>
<feature type="compositionally biased region" description="Polar residues" evidence="1">
    <location>
        <begin position="624"/>
        <end position="638"/>
    </location>
</feature>
<dbReference type="OrthoDB" id="3801550at2759"/>
<reference evidence="2" key="1">
    <citation type="journal article" date="2020" name="Stud. Mycol.">
        <title>101 Dothideomycetes genomes: a test case for predicting lifestyles and emergence of pathogens.</title>
        <authorList>
            <person name="Haridas S."/>
            <person name="Albert R."/>
            <person name="Binder M."/>
            <person name="Bloem J."/>
            <person name="Labutti K."/>
            <person name="Salamov A."/>
            <person name="Andreopoulos B."/>
            <person name="Baker S."/>
            <person name="Barry K."/>
            <person name="Bills G."/>
            <person name="Bluhm B."/>
            <person name="Cannon C."/>
            <person name="Castanera R."/>
            <person name="Culley D."/>
            <person name="Daum C."/>
            <person name="Ezra D."/>
            <person name="Gonzalez J."/>
            <person name="Henrissat B."/>
            <person name="Kuo A."/>
            <person name="Liang C."/>
            <person name="Lipzen A."/>
            <person name="Lutzoni F."/>
            <person name="Magnuson J."/>
            <person name="Mondo S."/>
            <person name="Nolan M."/>
            <person name="Ohm R."/>
            <person name="Pangilinan J."/>
            <person name="Park H.-J."/>
            <person name="Ramirez L."/>
            <person name="Alfaro M."/>
            <person name="Sun H."/>
            <person name="Tritt A."/>
            <person name="Yoshinaga Y."/>
            <person name="Zwiers L.-H."/>
            <person name="Turgeon B."/>
            <person name="Goodwin S."/>
            <person name="Spatafora J."/>
            <person name="Crous P."/>
            <person name="Grigoriev I."/>
        </authorList>
    </citation>
    <scope>NUCLEOTIDE SEQUENCE</scope>
    <source>
        <strain evidence="2">CBS 627.86</strain>
    </source>
</reference>
<evidence type="ECO:0000256" key="1">
    <source>
        <dbReference type="SAM" id="MobiDB-lite"/>
    </source>
</evidence>
<evidence type="ECO:0000313" key="3">
    <source>
        <dbReference type="Proteomes" id="UP000799770"/>
    </source>
</evidence>
<sequence>MLNATACDQSLKKKFLRGSLDSGTGELSSETVATTPEIEALDTIECGSVNEPNKGENEMTVPKIWREHLTNTSLEEFEVPLCVTDVQRAAHKLNDPPTVFPSDNDSYHAVRRFLYITLTNEEWGIVDVCPVAIIATVKRWYGAGYYLRERYERGDLKDLCPLAAIKGIVDDPERICDMIAACIVQECHFHIERKMQEKKVNWEPKSIDADVNNWKGLECRGGLAYTRPKLPEEWTPQPRRSSSVYSRTSNGTLPAPIVHRTYSKDNDKDIPDVAETFAEKVSITGTSGHKEQSTLNQSSPRLESCMALMDSLRSRKEALHVDQASTKLSLALKRRNKSVQNLWNVFSKPNHLFTKSTSKLGSYECKTLRFEDAKGGPLPAIDDDEMKEQDYVAHSCTGTAATDDKSKSLGRSLHGRPIGTLEEKTLSPNLTEALIAEPDDVRYGFRASVSYSDFNGSRERNIKRSFLDQSKRMSWHLGDAASENGVLFPPSTTSSERLGPRSASLYADYERDRSHTSTIMDESVPGIIATEPKDITSSISELADASISNLALDDEPSSHRSPGLNLQHFLSQDNLNNPLPPPTSSVRTSRGQVILDTLQNFQKSMRRQTDPQTKVAVTEVEISATSSPAASKSHQKSFGASHGPIQSARDSPEDALWRMRGLGQENTTSAPAKKTSMPRKLGRGLANALRPLKPARFR</sequence>
<keyword evidence="3" id="KW-1185">Reference proteome</keyword>
<name>A0A6A5ZPI4_9PLEO</name>
<feature type="region of interest" description="Disordered" evidence="1">
    <location>
        <begin position="230"/>
        <end position="250"/>
    </location>
</feature>